<dbReference type="InterPro" id="IPR007062">
    <property type="entry name" value="PPI-2"/>
</dbReference>
<organism evidence="4 5">
    <name type="scientific">Phascolarctos cinereus</name>
    <name type="common">Koala</name>
    <dbReference type="NCBI Taxonomy" id="38626"/>
    <lineage>
        <taxon>Eukaryota</taxon>
        <taxon>Metazoa</taxon>
        <taxon>Chordata</taxon>
        <taxon>Craniata</taxon>
        <taxon>Vertebrata</taxon>
        <taxon>Euteleostomi</taxon>
        <taxon>Mammalia</taxon>
        <taxon>Metatheria</taxon>
        <taxon>Diprotodontia</taxon>
        <taxon>Phascolarctidae</taxon>
        <taxon>Phascolarctos</taxon>
    </lineage>
</organism>
<evidence type="ECO:0000313" key="4">
    <source>
        <dbReference type="Proteomes" id="UP000515140"/>
    </source>
</evidence>
<feature type="region of interest" description="Disordered" evidence="3">
    <location>
        <begin position="28"/>
        <end position="56"/>
    </location>
</feature>
<accession>A0A6P5JBF5</accession>
<protein>
    <submittedName>
        <fullName evidence="5">Protein phosphatase inhibitor 2-like</fullName>
    </submittedName>
</protein>
<dbReference type="InParanoid" id="A0A6P5JBF5"/>
<feature type="region of interest" description="Disordered" evidence="3">
    <location>
        <begin position="169"/>
        <end position="215"/>
    </location>
</feature>
<dbReference type="KEGG" id="pcw:110199986"/>
<feature type="compositionally biased region" description="Acidic residues" evidence="3">
    <location>
        <begin position="198"/>
        <end position="215"/>
    </location>
</feature>
<dbReference type="GO" id="GO:0009966">
    <property type="term" value="P:regulation of signal transduction"/>
    <property type="evidence" value="ECO:0007669"/>
    <property type="project" value="InterPro"/>
</dbReference>
<dbReference type="OMA" id="KWDEMSI"/>
<keyword evidence="4" id="KW-1185">Reference proteome</keyword>
<feature type="compositionally biased region" description="Acidic residues" evidence="3">
    <location>
        <begin position="173"/>
        <end position="189"/>
    </location>
</feature>
<evidence type="ECO:0000256" key="1">
    <source>
        <dbReference type="ARBA" id="ARBA00005472"/>
    </source>
</evidence>
<proteinExistence type="inferred from homology"/>
<evidence type="ECO:0000256" key="2">
    <source>
        <dbReference type="ARBA" id="ARBA00023272"/>
    </source>
</evidence>
<evidence type="ECO:0000313" key="5">
    <source>
        <dbReference type="RefSeq" id="XP_020830703.1"/>
    </source>
</evidence>
<dbReference type="AlphaFoldDB" id="A0A6P5JBF5"/>
<sequence>MAASTTSHRPIKGILKKKGSIDSSVLTITEPSVTPGPSTEVGAGTGSGEELSKKSQKWDEMSIVATYHPEDKKYRLMNIDKFDSPYHSTIRDTEDKSISNSEITGTIVLDLLTQRLPVAKGKEPKFLVHWSESSEEEEDLRRQFKLKRKVHYSEGLNIKFAQQLISREVLGNTEEEAPQDQEMQEEASEMESTAAEASESEMLAEDNEDYDISKL</sequence>
<keyword evidence="2 5" id="KW-0650">Protein phosphatase inhibitor</keyword>
<dbReference type="RefSeq" id="XP_020830703.1">
    <property type="nucleotide sequence ID" value="XM_020975044.1"/>
</dbReference>
<comment type="similarity">
    <text evidence="1">Belongs to the protein phosphatase inhibitor 2 family.</text>
</comment>
<dbReference type="PANTHER" id="PTHR12398">
    <property type="entry name" value="PROTEIN PHOSPHATASE INHIBITOR"/>
    <property type="match status" value="1"/>
</dbReference>
<dbReference type="Gene3D" id="6.10.250.1050">
    <property type="match status" value="2"/>
</dbReference>
<dbReference type="Proteomes" id="UP000515140">
    <property type="component" value="Unplaced"/>
</dbReference>
<feature type="compositionally biased region" description="Polar residues" evidence="3">
    <location>
        <begin position="28"/>
        <end position="37"/>
    </location>
</feature>
<dbReference type="GO" id="GO:0004864">
    <property type="term" value="F:protein phosphatase inhibitor activity"/>
    <property type="evidence" value="ECO:0007669"/>
    <property type="project" value="UniProtKB-KW"/>
</dbReference>
<name>A0A6P5JBF5_PHACI</name>
<dbReference type="Pfam" id="PF04979">
    <property type="entry name" value="IPP-2"/>
    <property type="match status" value="1"/>
</dbReference>
<dbReference type="GeneID" id="110199986"/>
<evidence type="ECO:0000256" key="3">
    <source>
        <dbReference type="SAM" id="MobiDB-lite"/>
    </source>
</evidence>
<reference evidence="5" key="1">
    <citation type="submission" date="2025-08" db="UniProtKB">
        <authorList>
            <consortium name="RefSeq"/>
        </authorList>
    </citation>
    <scope>IDENTIFICATION</scope>
    <source>
        <tissue evidence="5">Spleen</tissue>
    </source>
</reference>
<gene>
    <name evidence="5" type="primary">LOC110199986</name>
</gene>
<dbReference type="PANTHER" id="PTHR12398:SF20">
    <property type="entry name" value="PROTEIN PHOSPHATASE 1 REGULATORY INHIBITOR SUBUNIT 2"/>
    <property type="match status" value="1"/>
</dbReference>